<dbReference type="InterPro" id="IPR001544">
    <property type="entry name" value="Aminotrans_IV"/>
</dbReference>
<dbReference type="InterPro" id="IPR036038">
    <property type="entry name" value="Aminotransferase-like"/>
</dbReference>
<dbReference type="NCBIfam" id="NF006734">
    <property type="entry name" value="PRK09266.1"/>
    <property type="match status" value="1"/>
</dbReference>
<dbReference type="AlphaFoldDB" id="A0A2W2I0F4"/>
<dbReference type="SUPFAM" id="SSF56752">
    <property type="entry name" value="D-aminoacid aminotransferase-like PLP-dependent enzymes"/>
    <property type="match status" value="1"/>
</dbReference>
<comment type="caution">
    <text evidence="1">The sequence shown here is derived from an EMBL/GenBank/DDBJ whole genome shotgun (WGS) entry which is preliminary data.</text>
</comment>
<gene>
    <name evidence="1" type="ORF">C1I98_00185</name>
</gene>
<protein>
    <submittedName>
        <fullName evidence="1">Aminotransferase</fullName>
    </submittedName>
</protein>
<name>A0A2W2I0F4_9ACTN</name>
<evidence type="ECO:0000313" key="1">
    <source>
        <dbReference type="EMBL" id="PZG57125.1"/>
    </source>
</evidence>
<dbReference type="InterPro" id="IPR043131">
    <property type="entry name" value="BCAT-like_N"/>
</dbReference>
<organism evidence="1 2">
    <name type="scientific">Spongiactinospora gelatinilytica</name>
    <dbReference type="NCBI Taxonomy" id="2666298"/>
    <lineage>
        <taxon>Bacteria</taxon>
        <taxon>Bacillati</taxon>
        <taxon>Actinomycetota</taxon>
        <taxon>Actinomycetes</taxon>
        <taxon>Streptosporangiales</taxon>
        <taxon>Streptosporangiaceae</taxon>
        <taxon>Spongiactinospora</taxon>
    </lineage>
</organism>
<evidence type="ECO:0000313" key="2">
    <source>
        <dbReference type="Proteomes" id="UP000248544"/>
    </source>
</evidence>
<accession>A0A2W2I0F4</accession>
<dbReference type="EMBL" id="POUA01000001">
    <property type="protein sequence ID" value="PZG57125.1"/>
    <property type="molecule type" value="Genomic_DNA"/>
</dbReference>
<reference evidence="1 2" key="1">
    <citation type="submission" date="2018-01" db="EMBL/GenBank/DDBJ databases">
        <title>Draft genome sequence of Sphaerisporangium sp. 7K107.</title>
        <authorList>
            <person name="Sahin N."/>
            <person name="Saygin H."/>
            <person name="Ay H."/>
        </authorList>
    </citation>
    <scope>NUCLEOTIDE SEQUENCE [LARGE SCALE GENOMIC DNA]</scope>
    <source>
        <strain evidence="1 2">7K107</strain>
    </source>
</reference>
<dbReference type="GO" id="GO:0008483">
    <property type="term" value="F:transaminase activity"/>
    <property type="evidence" value="ECO:0007669"/>
    <property type="project" value="UniProtKB-KW"/>
</dbReference>
<dbReference type="Proteomes" id="UP000248544">
    <property type="component" value="Unassembled WGS sequence"/>
</dbReference>
<dbReference type="InterPro" id="IPR043132">
    <property type="entry name" value="BCAT-like_C"/>
</dbReference>
<dbReference type="Gene3D" id="3.30.470.10">
    <property type="match status" value="1"/>
</dbReference>
<keyword evidence="1" id="KW-0032">Aminotransferase</keyword>
<keyword evidence="1" id="KW-0808">Transferase</keyword>
<proteinExistence type="predicted"/>
<dbReference type="Gene3D" id="3.20.10.10">
    <property type="entry name" value="D-amino Acid Aminotransferase, subunit A, domain 2"/>
    <property type="match status" value="1"/>
</dbReference>
<keyword evidence="2" id="KW-1185">Reference proteome</keyword>
<sequence>MELDGVPVQPAALQALGLVNYGHFTSMRVEPGRLIRGLTPHLDRLVRDCGTVFSADLDREKVRDFVRHALREASGPLVVRVSVFDPALDLGRPGAEAHPHVLVTTRPAVALPPSPMRVRTARYQRDLPQVKHLGLFGALHERRRAQLAGFDDALFVSDAPSVTEGPTWNIGFFDGERVIWPDGGAILPGITMCLLQQAHDATITAPVGPRDLPAMRAAFATNTAIGVRPITAIDGHSFPADHPIIGLLRDRYEAIPQEQV</sequence>
<dbReference type="RefSeq" id="WP_111164995.1">
    <property type="nucleotide sequence ID" value="NZ_POUA01000001.1"/>
</dbReference>
<dbReference type="Pfam" id="PF01063">
    <property type="entry name" value="Aminotran_4"/>
    <property type="match status" value="1"/>
</dbReference>